<evidence type="ECO:0000313" key="1">
    <source>
        <dbReference type="EMBL" id="ORW34598.1"/>
    </source>
</evidence>
<dbReference type="EMBL" id="LQPH01000018">
    <property type="protein sequence ID" value="ORW34598.1"/>
    <property type="molecule type" value="Genomic_DNA"/>
</dbReference>
<dbReference type="PANTHER" id="PTHR39324">
    <property type="entry name" value="CALCIUM DODECIN"/>
    <property type="match status" value="1"/>
</dbReference>
<dbReference type="SUPFAM" id="SSF89807">
    <property type="entry name" value="Dodecin-like"/>
    <property type="match status" value="1"/>
</dbReference>
<dbReference type="RefSeq" id="WP_046183228.1">
    <property type="nucleotide sequence ID" value="NZ_JACKSS010000040.1"/>
</dbReference>
<organism evidence="1 2">
    <name type="scientific">Mycobacterium nebraskense</name>
    <dbReference type="NCBI Taxonomy" id="244292"/>
    <lineage>
        <taxon>Bacteria</taxon>
        <taxon>Bacillati</taxon>
        <taxon>Actinomycetota</taxon>
        <taxon>Actinomycetes</taxon>
        <taxon>Mycobacteriales</taxon>
        <taxon>Mycobacteriaceae</taxon>
        <taxon>Mycobacterium</taxon>
    </lineage>
</organism>
<keyword evidence="2" id="KW-1185">Reference proteome</keyword>
<dbReference type="STRING" id="244292.ABW17_04900"/>
<reference evidence="1 2" key="1">
    <citation type="submission" date="2016-01" db="EMBL/GenBank/DDBJ databases">
        <title>The new phylogeny of the genus Mycobacterium.</title>
        <authorList>
            <person name="Tarcisio F."/>
            <person name="Conor M."/>
            <person name="Antonella G."/>
            <person name="Elisabetta G."/>
            <person name="Giulia F.S."/>
            <person name="Sara T."/>
            <person name="Anna F."/>
            <person name="Clotilde B."/>
            <person name="Roberto B."/>
            <person name="Veronica D.S."/>
            <person name="Fabio R."/>
            <person name="Monica P."/>
            <person name="Olivier J."/>
            <person name="Enrico T."/>
            <person name="Nicola S."/>
        </authorList>
    </citation>
    <scope>NUCLEOTIDE SEQUENCE [LARGE SCALE GENOMIC DNA]</scope>
    <source>
        <strain evidence="1 2">DSM 44803</strain>
    </source>
</reference>
<dbReference type="Pfam" id="PF07311">
    <property type="entry name" value="Dodecin"/>
    <property type="match status" value="1"/>
</dbReference>
<accession>A0A0F5NGK0</accession>
<name>A0A0F5NGK0_9MYCO</name>
<dbReference type="AlphaFoldDB" id="A0A0F5NGK0"/>
<sequence>MPGGTVARVTEISARSDTSFEDAVKVGLARAEETLRGVKSAWIKEQSVDVKDGGIVAYRVNMLVTFVLE</sequence>
<dbReference type="InterPro" id="IPR025543">
    <property type="entry name" value="Dodecin-like"/>
</dbReference>
<dbReference type="Gene3D" id="3.30.1660.10">
    <property type="entry name" value="Flavin-binding protein dodecin"/>
    <property type="match status" value="1"/>
</dbReference>
<dbReference type="InterPro" id="IPR009923">
    <property type="entry name" value="Dodecin"/>
</dbReference>
<dbReference type="InterPro" id="IPR036694">
    <property type="entry name" value="Dodecin-like_sf"/>
</dbReference>
<evidence type="ECO:0008006" key="3">
    <source>
        <dbReference type="Google" id="ProtNLM"/>
    </source>
</evidence>
<dbReference type="OrthoDB" id="9805889at2"/>
<proteinExistence type="predicted"/>
<gene>
    <name evidence="1" type="ORF">AWC17_23790</name>
</gene>
<dbReference type="Proteomes" id="UP000193781">
    <property type="component" value="Unassembled WGS sequence"/>
</dbReference>
<dbReference type="PANTHER" id="PTHR39324:SF1">
    <property type="entry name" value="CALCIUM DODECIN"/>
    <property type="match status" value="1"/>
</dbReference>
<comment type="caution">
    <text evidence="1">The sequence shown here is derived from an EMBL/GenBank/DDBJ whole genome shotgun (WGS) entry which is preliminary data.</text>
</comment>
<protein>
    <recommendedName>
        <fullName evidence="3">Dodecin domain-containing protein</fullName>
    </recommendedName>
</protein>
<evidence type="ECO:0000313" key="2">
    <source>
        <dbReference type="Proteomes" id="UP000193781"/>
    </source>
</evidence>